<dbReference type="SUPFAM" id="SSF48452">
    <property type="entry name" value="TPR-like"/>
    <property type="match status" value="1"/>
</dbReference>
<feature type="region of interest" description="Disordered" evidence="8">
    <location>
        <begin position="495"/>
        <end position="548"/>
    </location>
</feature>
<dbReference type="InterPro" id="IPR053793">
    <property type="entry name" value="PB1-like"/>
</dbReference>
<feature type="compositionally biased region" description="Basic and acidic residues" evidence="8">
    <location>
        <begin position="427"/>
        <end position="436"/>
    </location>
</feature>
<sequence>MSLRHELEVWLAALEAFDAHEYDSALARFEEIGYYSKVLFNTALIHATRGQHERAIADFARAITLDPFFAVAHFQLGVSAFLLGHMAEARRSFDRALSLFHDNHTIDYRQLGLDFQLYSCEVRFNRGLSLIYSGQRALGMEDLLAAQADKQSDMHDVIDEAISDRAVGYTVFSIPVGIVFRPPAYKVENLDTRDYLGKARVVAATEAADLSMGFPGARNAVAISGVSEPSELAQTVPTRSKTSAGRLERTERAGAPTMAAGNGGKPNLRRSQTSKPSLASVSTLSATPEADPSTRSPVPPIGAPLSRSKEANEAGIGEAGSSASPTILPATRVRGRSNTAPSKRLGLVHSRSFSARQPAVTSDAFFSPSAPSRPTTRPPPLDLGLLRPPASPRHRRSASSPALLSAELVCLTTIVDEPSRFAQLQKEAGKEHHPTRETTGTALPTAPGAVYPSSSTVPTEAIQPQPARSAPPPPPSIEARDILVSALTLLRAESPPLMRTHRTPDIDPTALARSGTDSYKSGSAPQNQLPGGQAAGPPSQTVFGRSGSAAPAASVEGLSRLKPTMQKIRVKLHWVNEVRAMSLQPDASLEMLLQHVATKLGLDASFHLTFRDVDGTVVTVRDEEDWECAVDIAREGVTGPVGTGQLEIDVVVP</sequence>
<dbReference type="PROSITE" id="PS50005">
    <property type="entry name" value="TPR"/>
    <property type="match status" value="2"/>
</dbReference>
<dbReference type="SMART" id="SM00666">
    <property type="entry name" value="PB1"/>
    <property type="match status" value="1"/>
</dbReference>
<comment type="similarity">
    <text evidence="2">Belongs to the NCF2/NOXA1 family.</text>
</comment>
<evidence type="ECO:0000256" key="8">
    <source>
        <dbReference type="SAM" id="MobiDB-lite"/>
    </source>
</evidence>
<comment type="subcellular location">
    <subcellularLocation>
        <location evidence="1">Cytoplasm</location>
    </subcellularLocation>
</comment>
<keyword evidence="11" id="KW-1185">Reference proteome</keyword>
<dbReference type="SUPFAM" id="SSF54277">
    <property type="entry name" value="CAD &amp; PB1 domains"/>
    <property type="match status" value="1"/>
</dbReference>
<evidence type="ECO:0000256" key="2">
    <source>
        <dbReference type="ARBA" id="ARBA00008051"/>
    </source>
</evidence>
<proteinExistence type="inferred from homology"/>
<name>A0A9P6VUZ1_RHOMI</name>
<dbReference type="InterPro" id="IPR000270">
    <property type="entry name" value="PB1_dom"/>
</dbReference>
<feature type="domain" description="PB1" evidence="9">
    <location>
        <begin position="567"/>
        <end position="651"/>
    </location>
</feature>
<feature type="region of interest" description="Disordered" evidence="8">
    <location>
        <begin position="424"/>
        <end position="478"/>
    </location>
</feature>
<evidence type="ECO:0000313" key="10">
    <source>
        <dbReference type="EMBL" id="KAG0656444.1"/>
    </source>
</evidence>
<feature type="compositionally biased region" description="Low complexity" evidence="8">
    <location>
        <begin position="438"/>
        <end position="449"/>
    </location>
</feature>
<dbReference type="EMBL" id="PUHQ01000097">
    <property type="protein sequence ID" value="KAG0656444.1"/>
    <property type="molecule type" value="Genomic_DNA"/>
</dbReference>
<dbReference type="Pfam" id="PF00564">
    <property type="entry name" value="PB1"/>
    <property type="match status" value="1"/>
</dbReference>
<evidence type="ECO:0000313" key="11">
    <source>
        <dbReference type="Proteomes" id="UP000777482"/>
    </source>
</evidence>
<feature type="repeat" description="TPR" evidence="7">
    <location>
        <begin position="36"/>
        <end position="69"/>
    </location>
</feature>
<comment type="caution">
    <text evidence="10">The sequence shown here is derived from an EMBL/GenBank/DDBJ whole genome shotgun (WGS) entry which is preliminary data.</text>
</comment>
<dbReference type="Proteomes" id="UP000777482">
    <property type="component" value="Unassembled WGS sequence"/>
</dbReference>
<keyword evidence="6 7" id="KW-0802">TPR repeat</keyword>
<dbReference type="InterPro" id="IPR051864">
    <property type="entry name" value="NCF2_NOXA1"/>
</dbReference>
<protein>
    <recommendedName>
        <fullName evidence="9">PB1 domain-containing protein</fullName>
    </recommendedName>
</protein>
<dbReference type="InterPro" id="IPR011990">
    <property type="entry name" value="TPR-like_helical_dom_sf"/>
</dbReference>
<dbReference type="GO" id="GO:0005737">
    <property type="term" value="C:cytoplasm"/>
    <property type="evidence" value="ECO:0007669"/>
    <property type="project" value="UniProtKB-SubCell"/>
</dbReference>
<evidence type="ECO:0000256" key="4">
    <source>
        <dbReference type="ARBA" id="ARBA00022490"/>
    </source>
</evidence>
<dbReference type="PANTHER" id="PTHR15175">
    <property type="entry name" value="NEUTROPHIL CYTOSOLIC FACTOR 2, NEUTROPHIL NADPH OXIDASE FACTOR 2"/>
    <property type="match status" value="1"/>
</dbReference>
<dbReference type="Pfam" id="PF13181">
    <property type="entry name" value="TPR_8"/>
    <property type="match status" value="1"/>
</dbReference>
<feature type="compositionally biased region" description="Polar residues" evidence="8">
    <location>
        <begin position="232"/>
        <end position="243"/>
    </location>
</feature>
<feature type="compositionally biased region" description="Polar residues" evidence="8">
    <location>
        <begin position="269"/>
        <end position="286"/>
    </location>
</feature>
<evidence type="ECO:0000256" key="7">
    <source>
        <dbReference type="PROSITE-ProRule" id="PRU00339"/>
    </source>
</evidence>
<dbReference type="AlphaFoldDB" id="A0A9P6VUZ1"/>
<feature type="compositionally biased region" description="Polar residues" evidence="8">
    <location>
        <begin position="515"/>
        <end position="530"/>
    </location>
</feature>
<evidence type="ECO:0000256" key="6">
    <source>
        <dbReference type="ARBA" id="ARBA00022803"/>
    </source>
</evidence>
<keyword evidence="5" id="KW-0677">Repeat</keyword>
<dbReference type="OrthoDB" id="9450131at2759"/>
<dbReference type="PANTHER" id="PTHR15175:SF0">
    <property type="entry name" value="SH3 DOMAIN-CONTAINING PROTEIN C23A1.17"/>
    <property type="match status" value="1"/>
</dbReference>
<dbReference type="InterPro" id="IPR019734">
    <property type="entry name" value="TPR_rpt"/>
</dbReference>
<reference evidence="10 11" key="1">
    <citation type="submission" date="2020-11" db="EMBL/GenBank/DDBJ databases">
        <title>Kefir isolates.</title>
        <authorList>
            <person name="Marcisauskas S."/>
            <person name="Kim Y."/>
            <person name="Blasche S."/>
        </authorList>
    </citation>
    <scope>NUCLEOTIDE SEQUENCE [LARGE SCALE GENOMIC DNA]</scope>
    <source>
        <strain evidence="10 11">KR</strain>
    </source>
</reference>
<dbReference type="FunFam" id="1.25.40.10:FF:000017">
    <property type="entry name" value="NADPH oxidase regulator NoxR"/>
    <property type="match status" value="1"/>
</dbReference>
<gene>
    <name evidence="10" type="ORF">C6P46_007103</name>
</gene>
<evidence type="ECO:0000256" key="1">
    <source>
        <dbReference type="ARBA" id="ARBA00004496"/>
    </source>
</evidence>
<feature type="repeat" description="TPR" evidence="7">
    <location>
        <begin position="70"/>
        <end position="103"/>
    </location>
</feature>
<dbReference type="SMART" id="SM00028">
    <property type="entry name" value="TPR"/>
    <property type="match status" value="2"/>
</dbReference>
<accession>A0A9P6VUZ1</accession>
<evidence type="ECO:0000256" key="3">
    <source>
        <dbReference type="ARBA" id="ARBA00022443"/>
    </source>
</evidence>
<keyword evidence="4" id="KW-0963">Cytoplasm</keyword>
<dbReference type="Gene3D" id="3.10.20.90">
    <property type="entry name" value="Phosphatidylinositol 3-kinase Catalytic Subunit, Chain A, domain 1"/>
    <property type="match status" value="1"/>
</dbReference>
<keyword evidence="3" id="KW-0728">SH3 domain</keyword>
<dbReference type="PROSITE" id="PS51745">
    <property type="entry name" value="PB1"/>
    <property type="match status" value="1"/>
</dbReference>
<evidence type="ECO:0000259" key="9">
    <source>
        <dbReference type="PROSITE" id="PS51745"/>
    </source>
</evidence>
<feature type="compositionally biased region" description="Low complexity" evidence="8">
    <location>
        <begin position="361"/>
        <end position="375"/>
    </location>
</feature>
<evidence type="ECO:0000256" key="5">
    <source>
        <dbReference type="ARBA" id="ARBA00022737"/>
    </source>
</evidence>
<dbReference type="Gene3D" id="1.25.40.10">
    <property type="entry name" value="Tetratricopeptide repeat domain"/>
    <property type="match status" value="1"/>
</dbReference>
<feature type="region of interest" description="Disordered" evidence="8">
    <location>
        <begin position="228"/>
        <end position="400"/>
    </location>
</feature>
<organism evidence="10 11">
    <name type="scientific">Rhodotorula mucilaginosa</name>
    <name type="common">Yeast</name>
    <name type="synonym">Rhodotorula rubra</name>
    <dbReference type="NCBI Taxonomy" id="5537"/>
    <lineage>
        <taxon>Eukaryota</taxon>
        <taxon>Fungi</taxon>
        <taxon>Dikarya</taxon>
        <taxon>Basidiomycota</taxon>
        <taxon>Pucciniomycotina</taxon>
        <taxon>Microbotryomycetes</taxon>
        <taxon>Sporidiobolales</taxon>
        <taxon>Sporidiobolaceae</taxon>
        <taxon>Rhodotorula</taxon>
    </lineage>
</organism>